<gene>
    <name evidence="2" type="ORF">LCGC14_1125090</name>
</gene>
<evidence type="ECO:0000313" key="2">
    <source>
        <dbReference type="EMBL" id="KKN01704.1"/>
    </source>
</evidence>
<feature type="compositionally biased region" description="Polar residues" evidence="1">
    <location>
        <begin position="1"/>
        <end position="31"/>
    </location>
</feature>
<dbReference type="AlphaFoldDB" id="A0A0F9M7K4"/>
<name>A0A0F9M7K4_9ZZZZ</name>
<protein>
    <submittedName>
        <fullName evidence="2">Uncharacterized protein</fullName>
    </submittedName>
</protein>
<organism evidence="2">
    <name type="scientific">marine sediment metagenome</name>
    <dbReference type="NCBI Taxonomy" id="412755"/>
    <lineage>
        <taxon>unclassified sequences</taxon>
        <taxon>metagenomes</taxon>
        <taxon>ecological metagenomes</taxon>
    </lineage>
</organism>
<sequence>MENDNTITADPNPVETSSSGDGSQTAPGTESQEIDWQARAETAEASLVKSNEDLSSSNGRVRQLRQERETSSEVSMAGFGNAFRELAQAQESGNNEGLASRVETHIAKATEATTRARLVDQEAGYAADIAAVIKGAGMNDNDPALDAASSKFDNAQTMAEKAEAVGMVKDVVNAKRLSDKDALIKSKTDEAALTREQTLKETNALDLSAPGAGGTGGGGNNNDENLTGVKRMGDALDKEGGLVAYIAQKKQR</sequence>
<reference evidence="2" key="1">
    <citation type="journal article" date="2015" name="Nature">
        <title>Complex archaea that bridge the gap between prokaryotes and eukaryotes.</title>
        <authorList>
            <person name="Spang A."/>
            <person name="Saw J.H."/>
            <person name="Jorgensen S.L."/>
            <person name="Zaremba-Niedzwiedzka K."/>
            <person name="Martijn J."/>
            <person name="Lind A.E."/>
            <person name="van Eijk R."/>
            <person name="Schleper C."/>
            <person name="Guy L."/>
            <person name="Ettema T.J."/>
        </authorList>
    </citation>
    <scope>NUCLEOTIDE SEQUENCE</scope>
</reference>
<feature type="region of interest" description="Disordered" evidence="1">
    <location>
        <begin position="195"/>
        <end position="232"/>
    </location>
</feature>
<feature type="region of interest" description="Disordered" evidence="1">
    <location>
        <begin position="1"/>
        <end position="77"/>
    </location>
</feature>
<proteinExistence type="predicted"/>
<comment type="caution">
    <text evidence="2">The sequence shown here is derived from an EMBL/GenBank/DDBJ whole genome shotgun (WGS) entry which is preliminary data.</text>
</comment>
<feature type="compositionally biased region" description="Gly residues" evidence="1">
    <location>
        <begin position="211"/>
        <end position="220"/>
    </location>
</feature>
<evidence type="ECO:0000256" key="1">
    <source>
        <dbReference type="SAM" id="MobiDB-lite"/>
    </source>
</evidence>
<accession>A0A0F9M7K4</accession>
<dbReference type="EMBL" id="LAZR01005233">
    <property type="protein sequence ID" value="KKN01704.1"/>
    <property type="molecule type" value="Genomic_DNA"/>
</dbReference>